<keyword evidence="1" id="KW-0732">Signal</keyword>
<dbReference type="Proteomes" id="UP001142175">
    <property type="component" value="Unassembled WGS sequence"/>
</dbReference>
<protein>
    <submittedName>
        <fullName evidence="2">DUF4252 domain-containing protein</fullName>
    </submittedName>
</protein>
<sequence>MKKLPLIIFLAMFTHLSMAQSKSVDALYQKYKANEDFFHMDIGGNFMNFAEGFNVKLDEAKVEGIVKSLERVKLFKLPENSPTGQAEFKTLHKALEREKYELMMETSDKGNGLLIFTKGDRMISDVVVLLNDKEGDLMVVELLGNFDSKALAEAGKGIK</sequence>
<accession>A0A9X2P3G5</accession>
<comment type="caution">
    <text evidence="2">The sequence shown here is derived from an EMBL/GenBank/DDBJ whole genome shotgun (WGS) entry which is preliminary data.</text>
</comment>
<organism evidence="2 3">
    <name type="scientific">Aquiflexum gelatinilyticum</name>
    <dbReference type="NCBI Taxonomy" id="2961943"/>
    <lineage>
        <taxon>Bacteria</taxon>
        <taxon>Pseudomonadati</taxon>
        <taxon>Bacteroidota</taxon>
        <taxon>Cytophagia</taxon>
        <taxon>Cytophagales</taxon>
        <taxon>Cyclobacteriaceae</taxon>
        <taxon>Aquiflexum</taxon>
    </lineage>
</organism>
<keyword evidence="3" id="KW-1185">Reference proteome</keyword>
<feature type="chain" id="PRO_5040732106" evidence="1">
    <location>
        <begin position="20"/>
        <end position="159"/>
    </location>
</feature>
<gene>
    <name evidence="2" type="ORF">NU887_08860</name>
</gene>
<proteinExistence type="predicted"/>
<evidence type="ECO:0000313" key="2">
    <source>
        <dbReference type="EMBL" id="MCR9015146.1"/>
    </source>
</evidence>
<dbReference type="AlphaFoldDB" id="A0A9X2P3G5"/>
<reference evidence="2" key="1">
    <citation type="submission" date="2022-08" db="EMBL/GenBank/DDBJ databases">
        <authorList>
            <person name="Zhang D."/>
        </authorList>
    </citation>
    <scope>NUCLEOTIDE SEQUENCE</scope>
    <source>
        <strain evidence="2">XJ19-11</strain>
    </source>
</reference>
<dbReference type="Pfam" id="PF14060">
    <property type="entry name" value="DUF4252"/>
    <property type="match status" value="1"/>
</dbReference>
<dbReference type="EMBL" id="JANSUY010000004">
    <property type="protein sequence ID" value="MCR9015146.1"/>
    <property type="molecule type" value="Genomic_DNA"/>
</dbReference>
<dbReference type="InterPro" id="IPR025348">
    <property type="entry name" value="DUF4252"/>
</dbReference>
<feature type="signal peptide" evidence="1">
    <location>
        <begin position="1"/>
        <end position="19"/>
    </location>
</feature>
<evidence type="ECO:0000256" key="1">
    <source>
        <dbReference type="SAM" id="SignalP"/>
    </source>
</evidence>
<name>A0A9X2P3G5_9BACT</name>
<evidence type="ECO:0000313" key="3">
    <source>
        <dbReference type="Proteomes" id="UP001142175"/>
    </source>
</evidence>
<dbReference type="RefSeq" id="WP_258423004.1">
    <property type="nucleotide sequence ID" value="NZ_JANAEZ010000002.1"/>
</dbReference>